<dbReference type="InterPro" id="IPR011009">
    <property type="entry name" value="Kinase-like_dom_sf"/>
</dbReference>
<dbReference type="GO" id="GO:0004674">
    <property type="term" value="F:protein serine/threonine kinase activity"/>
    <property type="evidence" value="ECO:0007669"/>
    <property type="project" value="UniProtKB-KW"/>
</dbReference>
<dbReference type="KEGG" id="amus:LMH87_002984"/>
<dbReference type="GO" id="GO:0050684">
    <property type="term" value="P:regulation of mRNA processing"/>
    <property type="evidence" value="ECO:0007669"/>
    <property type="project" value="TreeGrafter"/>
</dbReference>
<dbReference type="InterPro" id="IPR051334">
    <property type="entry name" value="SRPK"/>
</dbReference>
<dbReference type="SUPFAM" id="SSF56112">
    <property type="entry name" value="Protein kinase-like (PK-like)"/>
    <property type="match status" value="1"/>
</dbReference>
<evidence type="ECO:0000256" key="9">
    <source>
        <dbReference type="PROSITE-ProRule" id="PRU10141"/>
    </source>
</evidence>
<dbReference type="PANTHER" id="PTHR47634">
    <property type="entry name" value="PROTEIN KINASE DOMAIN-CONTAINING PROTEIN-RELATED"/>
    <property type="match status" value="1"/>
</dbReference>
<keyword evidence="5" id="KW-0418">Kinase</keyword>
<dbReference type="PANTHER" id="PTHR47634:SF9">
    <property type="entry name" value="PROTEIN KINASE DOMAIN-CONTAINING PROTEIN-RELATED"/>
    <property type="match status" value="1"/>
</dbReference>
<dbReference type="InterPro" id="IPR017441">
    <property type="entry name" value="Protein_kinase_ATP_BS"/>
</dbReference>
<evidence type="ECO:0000313" key="12">
    <source>
        <dbReference type="Proteomes" id="UP001144673"/>
    </source>
</evidence>
<evidence type="ECO:0000256" key="2">
    <source>
        <dbReference type="ARBA" id="ARBA00022527"/>
    </source>
</evidence>
<dbReference type="PROSITE" id="PS50011">
    <property type="entry name" value="PROTEIN_KINASE_DOM"/>
    <property type="match status" value="1"/>
</dbReference>
<keyword evidence="12" id="KW-1185">Reference proteome</keyword>
<dbReference type="InterPro" id="IPR000719">
    <property type="entry name" value="Prot_kinase_dom"/>
</dbReference>
<reference evidence="11" key="1">
    <citation type="journal article" date="2023" name="Access Microbiol">
        <title>De-novo genome assembly for Akanthomyces muscarius, a biocontrol agent of insect agricultural pests.</title>
        <authorList>
            <person name="Erdos Z."/>
            <person name="Studholme D.J."/>
            <person name="Raymond B."/>
            <person name="Sharma M."/>
        </authorList>
    </citation>
    <scope>NUCLEOTIDE SEQUENCE</scope>
    <source>
        <strain evidence="11">Ve6</strain>
    </source>
</reference>
<dbReference type="GO" id="GO:0000245">
    <property type="term" value="P:spliceosomal complex assembly"/>
    <property type="evidence" value="ECO:0007669"/>
    <property type="project" value="TreeGrafter"/>
</dbReference>
<keyword evidence="3" id="KW-0808">Transferase</keyword>
<dbReference type="SMART" id="SM00220">
    <property type="entry name" value="S_TKc"/>
    <property type="match status" value="1"/>
</dbReference>
<dbReference type="Gene3D" id="3.30.200.20">
    <property type="entry name" value="Phosphorylase Kinase, domain 1"/>
    <property type="match status" value="1"/>
</dbReference>
<proteinExistence type="predicted"/>
<protein>
    <recommendedName>
        <fullName evidence="1">non-specific serine/threonine protein kinase</fullName>
        <ecNumber evidence="1">2.7.11.1</ecNumber>
    </recommendedName>
</protein>
<sequence length="389" mass="43333">MDKFTTEPSSNLCYAQEILAEYRFGGYHPVSLGDTFADGRYEVVHKLGWGGFSTVWLARNTRDEKWVALKICKAETDSLGEISTLRTLQGSPASGFVAKLYESFVHDGPNGSHLCIVTEFLGPSLKHILADYDRGGDRLAPEDTLRLSRQLLQATAAVHEAGVSHGDVNGGNIVFTASRLASLSKEEIFEIVGEPETAQLLRKDGSALGRRLPEQLVGRMKWTAWIDESEENIRLIDWGESFAFDSPPRRLAQPADWRVPETIFTSQIDYRVDLWRAGIVIYCMISAHNPFHWWGHIEALACEIIGFSGGEVPSEWRERWQQMQADATSTIDFTTPRPSLLDRYTAVAPGPELAPLVPIMQALIKLRPTDRISAREALALFPPEGPEAP</sequence>
<evidence type="ECO:0000256" key="3">
    <source>
        <dbReference type="ARBA" id="ARBA00022679"/>
    </source>
</evidence>
<evidence type="ECO:0000256" key="1">
    <source>
        <dbReference type="ARBA" id="ARBA00012513"/>
    </source>
</evidence>
<dbReference type="AlphaFoldDB" id="A0A9W8Q8S8"/>
<accession>A0A9W8Q8S8</accession>
<name>A0A9W8Q8S8_AKAMU</name>
<dbReference type="RefSeq" id="XP_056051460.1">
    <property type="nucleotide sequence ID" value="XM_056194532.1"/>
</dbReference>
<comment type="catalytic activity">
    <reaction evidence="7">
        <text>L-threonyl-[protein] + ATP = O-phospho-L-threonyl-[protein] + ADP + H(+)</text>
        <dbReference type="Rhea" id="RHEA:46608"/>
        <dbReference type="Rhea" id="RHEA-COMP:11060"/>
        <dbReference type="Rhea" id="RHEA-COMP:11605"/>
        <dbReference type="ChEBI" id="CHEBI:15378"/>
        <dbReference type="ChEBI" id="CHEBI:30013"/>
        <dbReference type="ChEBI" id="CHEBI:30616"/>
        <dbReference type="ChEBI" id="CHEBI:61977"/>
        <dbReference type="ChEBI" id="CHEBI:456216"/>
        <dbReference type="EC" id="2.7.11.1"/>
    </reaction>
</comment>
<gene>
    <name evidence="11" type="ORF">LMH87_002984</name>
</gene>
<dbReference type="PROSITE" id="PS00107">
    <property type="entry name" value="PROTEIN_KINASE_ATP"/>
    <property type="match status" value="1"/>
</dbReference>
<evidence type="ECO:0000256" key="7">
    <source>
        <dbReference type="ARBA" id="ARBA00047899"/>
    </source>
</evidence>
<evidence type="ECO:0000313" key="11">
    <source>
        <dbReference type="EMBL" id="KAJ4148519.1"/>
    </source>
</evidence>
<evidence type="ECO:0000256" key="4">
    <source>
        <dbReference type="ARBA" id="ARBA00022741"/>
    </source>
</evidence>
<dbReference type="Proteomes" id="UP001144673">
    <property type="component" value="Chromosome 3"/>
</dbReference>
<keyword evidence="2" id="KW-0723">Serine/threonine-protein kinase</keyword>
<evidence type="ECO:0000256" key="6">
    <source>
        <dbReference type="ARBA" id="ARBA00022840"/>
    </source>
</evidence>
<comment type="catalytic activity">
    <reaction evidence="8">
        <text>L-seryl-[protein] + ATP = O-phospho-L-seryl-[protein] + ADP + H(+)</text>
        <dbReference type="Rhea" id="RHEA:17989"/>
        <dbReference type="Rhea" id="RHEA-COMP:9863"/>
        <dbReference type="Rhea" id="RHEA-COMP:11604"/>
        <dbReference type="ChEBI" id="CHEBI:15378"/>
        <dbReference type="ChEBI" id="CHEBI:29999"/>
        <dbReference type="ChEBI" id="CHEBI:30616"/>
        <dbReference type="ChEBI" id="CHEBI:83421"/>
        <dbReference type="ChEBI" id="CHEBI:456216"/>
        <dbReference type="EC" id="2.7.11.1"/>
    </reaction>
</comment>
<dbReference type="Pfam" id="PF00069">
    <property type="entry name" value="Pkinase"/>
    <property type="match status" value="2"/>
</dbReference>
<evidence type="ECO:0000259" key="10">
    <source>
        <dbReference type="PROSITE" id="PS50011"/>
    </source>
</evidence>
<organism evidence="11 12">
    <name type="scientific">Akanthomyces muscarius</name>
    <name type="common">Entomopathogenic fungus</name>
    <name type="synonym">Lecanicillium muscarium</name>
    <dbReference type="NCBI Taxonomy" id="2231603"/>
    <lineage>
        <taxon>Eukaryota</taxon>
        <taxon>Fungi</taxon>
        <taxon>Dikarya</taxon>
        <taxon>Ascomycota</taxon>
        <taxon>Pezizomycotina</taxon>
        <taxon>Sordariomycetes</taxon>
        <taxon>Hypocreomycetidae</taxon>
        <taxon>Hypocreales</taxon>
        <taxon>Cordycipitaceae</taxon>
        <taxon>Akanthomyces</taxon>
    </lineage>
</organism>
<feature type="domain" description="Protein kinase" evidence="10">
    <location>
        <begin position="41"/>
        <end position="389"/>
    </location>
</feature>
<feature type="binding site" evidence="9">
    <location>
        <position position="70"/>
    </location>
    <ligand>
        <name>ATP</name>
        <dbReference type="ChEBI" id="CHEBI:30616"/>
    </ligand>
</feature>
<comment type="caution">
    <text evidence="11">The sequence shown here is derived from an EMBL/GenBank/DDBJ whole genome shotgun (WGS) entry which is preliminary data.</text>
</comment>
<evidence type="ECO:0000256" key="5">
    <source>
        <dbReference type="ARBA" id="ARBA00022777"/>
    </source>
</evidence>
<dbReference type="Gene3D" id="1.10.510.10">
    <property type="entry name" value="Transferase(Phosphotransferase) domain 1"/>
    <property type="match status" value="1"/>
</dbReference>
<dbReference type="EMBL" id="JAJHUN010000010">
    <property type="protein sequence ID" value="KAJ4148519.1"/>
    <property type="molecule type" value="Genomic_DNA"/>
</dbReference>
<keyword evidence="6 9" id="KW-0067">ATP-binding</keyword>
<keyword evidence="4 9" id="KW-0547">Nucleotide-binding</keyword>
<dbReference type="GO" id="GO:0005524">
    <property type="term" value="F:ATP binding"/>
    <property type="evidence" value="ECO:0007669"/>
    <property type="project" value="UniProtKB-UniRule"/>
</dbReference>
<dbReference type="GeneID" id="80890143"/>
<evidence type="ECO:0000256" key="8">
    <source>
        <dbReference type="ARBA" id="ARBA00048679"/>
    </source>
</evidence>
<dbReference type="EC" id="2.7.11.1" evidence="1"/>